<dbReference type="AlphaFoldDB" id="A0A8E2QY25"/>
<gene>
    <name evidence="2" type="ORF">EELLY_v1c00130</name>
    <name evidence="3" type="ORF">EELLY_v1c03090</name>
    <name evidence="4" type="ORF">EELLY_v1c03800</name>
</gene>
<evidence type="ECO:0000313" key="4">
    <source>
        <dbReference type="EMBL" id="PPE04700.1"/>
    </source>
</evidence>
<evidence type="ECO:0000313" key="2">
    <source>
        <dbReference type="EMBL" id="PPE04339.1"/>
    </source>
</evidence>
<sequence>MWILPLSFGNYLILLDPIFRIIQKKNQKGSFFPAFACETWIQSLIFFDKLMLTHKIVLVLFFYLNIIKFIFIDPTILNPSLNSLTVSLSSLSILKFFNNCFWLASFK</sequence>
<keyword evidence="1" id="KW-1133">Transmembrane helix</keyword>
<proteinExistence type="predicted"/>
<name>A0A8E2QY25_9MOLU</name>
<reference evidence="4 5" key="1">
    <citation type="submission" date="2017-11" db="EMBL/GenBank/DDBJ databases">
        <title>Genome sequence of Entomoplasma ellychniae ELCN-1 (ATCC 43707).</title>
        <authorList>
            <person name="Lo W.-S."/>
            <person name="Gasparich G.E."/>
            <person name="Kuo C.-H."/>
        </authorList>
    </citation>
    <scope>NUCLEOTIDE SEQUENCE [LARGE SCALE GENOMIC DNA]</scope>
    <source>
        <strain evidence="4 5">ELCN-1</strain>
    </source>
</reference>
<protein>
    <submittedName>
        <fullName evidence="4">Uncharacterized protein</fullName>
    </submittedName>
</protein>
<comment type="caution">
    <text evidence="4">The sequence shown here is derived from an EMBL/GenBank/DDBJ whole genome shotgun (WGS) entry which is preliminary data.</text>
</comment>
<feature type="transmembrane region" description="Helical" evidence="1">
    <location>
        <begin position="84"/>
        <end position="104"/>
    </location>
</feature>
<evidence type="ECO:0000313" key="3">
    <source>
        <dbReference type="EMBL" id="PPE04629.1"/>
    </source>
</evidence>
<organism evidence="4 5">
    <name type="scientific">Entomoplasma ellychniae</name>
    <dbReference type="NCBI Taxonomy" id="2114"/>
    <lineage>
        <taxon>Bacteria</taxon>
        <taxon>Bacillati</taxon>
        <taxon>Mycoplasmatota</taxon>
        <taxon>Mollicutes</taxon>
        <taxon>Entomoplasmatales</taxon>
        <taxon>Entomoplasmataceae</taxon>
        <taxon>Entomoplasma</taxon>
    </lineage>
</organism>
<dbReference type="EMBL" id="PHND01000001">
    <property type="protein sequence ID" value="PPE04339.1"/>
    <property type="molecule type" value="Genomic_DNA"/>
</dbReference>
<keyword evidence="1" id="KW-0472">Membrane</keyword>
<evidence type="ECO:0000256" key="1">
    <source>
        <dbReference type="SAM" id="Phobius"/>
    </source>
</evidence>
<keyword evidence="5" id="KW-1185">Reference proteome</keyword>
<keyword evidence="1" id="KW-0812">Transmembrane</keyword>
<evidence type="ECO:0000313" key="5">
    <source>
        <dbReference type="Proteomes" id="UP000239010"/>
    </source>
</evidence>
<dbReference type="Proteomes" id="UP000239010">
    <property type="component" value="Unassembled WGS sequence"/>
</dbReference>
<accession>A0A8E2QY25</accession>
<dbReference type="EMBL" id="PHND01000001">
    <property type="protein sequence ID" value="PPE04629.1"/>
    <property type="molecule type" value="Genomic_DNA"/>
</dbReference>
<feature type="transmembrane region" description="Helical" evidence="1">
    <location>
        <begin position="52"/>
        <end position="72"/>
    </location>
</feature>
<dbReference type="EMBL" id="PHND01000001">
    <property type="protein sequence ID" value="PPE04700.1"/>
    <property type="molecule type" value="Genomic_DNA"/>
</dbReference>